<feature type="domain" description="Sulphur oxidation protein SoxZ" evidence="1">
    <location>
        <begin position="11"/>
        <end position="94"/>
    </location>
</feature>
<evidence type="ECO:0000259" key="1">
    <source>
        <dbReference type="Pfam" id="PF08770"/>
    </source>
</evidence>
<gene>
    <name evidence="2" type="ORF">AS859_01815</name>
</gene>
<comment type="caution">
    <text evidence="2">The sequence shown here is derived from an EMBL/GenBank/DDBJ whole genome shotgun (WGS) entry which is preliminary data.</text>
</comment>
<sequence length="108" mass="12032">MAGTTKIKAKIDKNGVCEVKALASHDMLSYQEAERAKKEANFITYLVAKVGGKVVYEVSSSQFLSKDPYFKFSFTGAKAGDDIEITWKDLKGNSVILNKRRENAYKNS</sequence>
<accession>A0A1V9VDR9</accession>
<dbReference type="SUPFAM" id="SSF81296">
    <property type="entry name" value="E set domains"/>
    <property type="match status" value="1"/>
</dbReference>
<dbReference type="InterPro" id="IPR013783">
    <property type="entry name" value="Ig-like_fold"/>
</dbReference>
<dbReference type="Gene3D" id="2.60.40.10">
    <property type="entry name" value="Immunoglobulins"/>
    <property type="match status" value="1"/>
</dbReference>
<protein>
    <submittedName>
        <fullName evidence="2">Thiosulfate oxidation carrier complex protein SoxZ</fullName>
    </submittedName>
</protein>
<proteinExistence type="predicted"/>
<dbReference type="EMBL" id="LNTC01000011">
    <property type="protein sequence ID" value="OQR42074.1"/>
    <property type="molecule type" value="Genomic_DNA"/>
</dbReference>
<evidence type="ECO:0000313" key="3">
    <source>
        <dbReference type="Proteomes" id="UP000192599"/>
    </source>
</evidence>
<reference evidence="2 3" key="1">
    <citation type="submission" date="2017-04" db="EMBL/GenBank/DDBJ databases">
        <title>Accumulation and expression of multiple antibiotic resistance genes in Arcobacter cryaerophilus that thrives in sewage.</title>
        <authorList>
            <person name="Millar J.A."/>
            <person name="Raghavan R."/>
        </authorList>
    </citation>
    <scope>NUCLEOTIDE SEQUENCE [LARGE SCALE GENOMIC DNA]</scope>
    <source>
        <strain evidence="2 3">AZT-1</strain>
    </source>
</reference>
<dbReference type="AlphaFoldDB" id="A0A1V9VDR9"/>
<dbReference type="Proteomes" id="UP000192599">
    <property type="component" value="Unassembled WGS sequence"/>
</dbReference>
<organism evidence="2 3">
    <name type="scientific">Aliarcobacter cryaerophilus</name>
    <dbReference type="NCBI Taxonomy" id="28198"/>
    <lineage>
        <taxon>Bacteria</taxon>
        <taxon>Pseudomonadati</taxon>
        <taxon>Campylobacterota</taxon>
        <taxon>Epsilonproteobacteria</taxon>
        <taxon>Campylobacterales</taxon>
        <taxon>Arcobacteraceae</taxon>
        <taxon>Aliarcobacter</taxon>
    </lineage>
</organism>
<name>A0A1V9VDR9_9BACT</name>
<dbReference type="InterPro" id="IPR030995">
    <property type="entry name" value="SoxZ"/>
</dbReference>
<dbReference type="NCBIfam" id="TIGR04490">
    <property type="entry name" value="SoxZ_true"/>
    <property type="match status" value="1"/>
</dbReference>
<dbReference type="InterPro" id="IPR014880">
    <property type="entry name" value="SoxZ_dom"/>
</dbReference>
<evidence type="ECO:0000313" key="2">
    <source>
        <dbReference type="EMBL" id="OQR42074.1"/>
    </source>
</evidence>
<dbReference type="InterPro" id="IPR014756">
    <property type="entry name" value="Ig_E-set"/>
</dbReference>
<dbReference type="Pfam" id="PF08770">
    <property type="entry name" value="SoxZ"/>
    <property type="match status" value="1"/>
</dbReference>